<organism evidence="4">
    <name type="scientific">Cladocopium goreaui</name>
    <dbReference type="NCBI Taxonomy" id="2562237"/>
    <lineage>
        <taxon>Eukaryota</taxon>
        <taxon>Sar</taxon>
        <taxon>Alveolata</taxon>
        <taxon>Dinophyceae</taxon>
        <taxon>Suessiales</taxon>
        <taxon>Symbiodiniaceae</taxon>
        <taxon>Cladocopium</taxon>
    </lineage>
</organism>
<sequence length="365" mass="40297">MLLQWEVSSMLLRSDIRIPTPWECQRLQPSFACRSHASSRFCSSRSSVAATATAATVLSRCRGQGLRLRTSQKVAMVARGGDDVFADPPRELSRSTKKQLLPKHHMMVDVAVLAASDSEEDLQRDAKVLLSQPHIRSVAVFEPRGVGLDESRAGVRHVAGDPNLEIIYKESGLSFRLDISQRLSRFSRCQGGRGERERLATLVAPGERVLILGSGIGITACVLGARSEPAEVLGIERDEVKNEFAVANICDNKLQRTVRSIAGDLLDMSQLGSFNRICAFLKFQPIENLQPLMGALMPGGTLHYYNHESKEEFSQEPSAVLEAFRALAAGHPHLQGEVRLTWRGKVPRKSIAPKFYRVGMDLKIS</sequence>
<dbReference type="EMBL" id="CAMXCT010006744">
    <property type="protein sequence ID" value="CAI4019347.1"/>
    <property type="molecule type" value="Genomic_DNA"/>
</dbReference>
<dbReference type="EMBL" id="CAMXCT010001739">
    <property type="protein sequence ID" value="CAI3992669.1"/>
    <property type="molecule type" value="Genomic_DNA"/>
</dbReference>
<dbReference type="Pfam" id="PF02475">
    <property type="entry name" value="TRM5-TYW2_MTfase"/>
    <property type="match status" value="1"/>
</dbReference>
<gene>
    <name evidence="4" type="ORF">C1SCF055_LOCUS19481</name>
    <name evidence="5" type="ORF">C1SCF055_LOCUS43852</name>
</gene>
<evidence type="ECO:0000313" key="8">
    <source>
        <dbReference type="Proteomes" id="UP001152797"/>
    </source>
</evidence>
<proteinExistence type="predicted"/>
<dbReference type="EMBL" id="CAMXCT020006744">
    <property type="protein sequence ID" value="CAL1172722.1"/>
    <property type="molecule type" value="Genomic_DNA"/>
</dbReference>
<dbReference type="EMBL" id="CAMXCT020001739">
    <property type="protein sequence ID" value="CAL1146044.1"/>
    <property type="molecule type" value="Genomic_DNA"/>
</dbReference>
<protein>
    <submittedName>
        <fullName evidence="7">tRNA(Phe) (4-demethylwyosine(37)-C(7)) aminocarboxypropyltransferase</fullName>
    </submittedName>
</protein>
<evidence type="ECO:0000313" key="5">
    <source>
        <dbReference type="EMBL" id="CAI4019347.1"/>
    </source>
</evidence>
<dbReference type="Gene3D" id="3.40.50.150">
    <property type="entry name" value="Vaccinia Virus protein VP39"/>
    <property type="match status" value="1"/>
</dbReference>
<dbReference type="GO" id="GO:0016740">
    <property type="term" value="F:transferase activity"/>
    <property type="evidence" value="ECO:0007669"/>
    <property type="project" value="UniProtKB-KW"/>
</dbReference>
<evidence type="ECO:0000256" key="1">
    <source>
        <dbReference type="ARBA" id="ARBA00022679"/>
    </source>
</evidence>
<accession>A0A9P1CII3</accession>
<evidence type="ECO:0000313" key="7">
    <source>
        <dbReference type="EMBL" id="CAL4779981.1"/>
    </source>
</evidence>
<dbReference type="InterPro" id="IPR056743">
    <property type="entry name" value="TRM5-TYW2-like_MTfase"/>
</dbReference>
<dbReference type="EMBL" id="CAMXCT030006744">
    <property type="protein sequence ID" value="CAL4806659.1"/>
    <property type="molecule type" value="Genomic_DNA"/>
</dbReference>
<evidence type="ECO:0000259" key="3">
    <source>
        <dbReference type="Pfam" id="PF02475"/>
    </source>
</evidence>
<dbReference type="InterPro" id="IPR029063">
    <property type="entry name" value="SAM-dependent_MTases_sf"/>
</dbReference>
<evidence type="ECO:0000313" key="6">
    <source>
        <dbReference type="EMBL" id="CAL1146044.1"/>
    </source>
</evidence>
<dbReference type="CDD" id="cd02440">
    <property type="entry name" value="AdoMet_MTases"/>
    <property type="match status" value="1"/>
</dbReference>
<evidence type="ECO:0000313" key="4">
    <source>
        <dbReference type="EMBL" id="CAI3992669.1"/>
    </source>
</evidence>
<keyword evidence="2" id="KW-0949">S-adenosyl-L-methionine</keyword>
<name>A0A9P1CII3_9DINO</name>
<dbReference type="EMBL" id="CAMXCT030001739">
    <property type="protein sequence ID" value="CAL4779981.1"/>
    <property type="molecule type" value="Genomic_DNA"/>
</dbReference>
<keyword evidence="1" id="KW-0808">Transferase</keyword>
<dbReference type="OrthoDB" id="419297at2759"/>
<dbReference type="AlphaFoldDB" id="A0A9P1CII3"/>
<evidence type="ECO:0000256" key="2">
    <source>
        <dbReference type="ARBA" id="ARBA00022691"/>
    </source>
</evidence>
<reference evidence="6" key="2">
    <citation type="submission" date="2024-04" db="EMBL/GenBank/DDBJ databases">
        <authorList>
            <person name="Chen Y."/>
            <person name="Shah S."/>
            <person name="Dougan E. K."/>
            <person name="Thang M."/>
            <person name="Chan C."/>
        </authorList>
    </citation>
    <scope>NUCLEOTIDE SEQUENCE [LARGE SCALE GENOMIC DNA]</scope>
</reference>
<comment type="caution">
    <text evidence="4">The sequence shown here is derived from an EMBL/GenBank/DDBJ whole genome shotgun (WGS) entry which is preliminary data.</text>
</comment>
<dbReference type="SUPFAM" id="SSF53335">
    <property type="entry name" value="S-adenosyl-L-methionine-dependent methyltransferases"/>
    <property type="match status" value="1"/>
</dbReference>
<keyword evidence="8" id="KW-1185">Reference proteome</keyword>
<reference evidence="4" key="1">
    <citation type="submission" date="2022-10" db="EMBL/GenBank/DDBJ databases">
        <authorList>
            <person name="Chen Y."/>
            <person name="Dougan E. K."/>
            <person name="Chan C."/>
            <person name="Rhodes N."/>
            <person name="Thang M."/>
        </authorList>
    </citation>
    <scope>NUCLEOTIDE SEQUENCE</scope>
</reference>
<dbReference type="Proteomes" id="UP001152797">
    <property type="component" value="Unassembled WGS sequence"/>
</dbReference>
<feature type="domain" description="TRM5/TYW2-like methyltransferase" evidence="3">
    <location>
        <begin position="167"/>
        <end position="318"/>
    </location>
</feature>